<evidence type="ECO:0000256" key="1">
    <source>
        <dbReference type="SAM" id="SignalP"/>
    </source>
</evidence>
<dbReference type="RefSeq" id="WP_317958434.1">
    <property type="nucleotide sequence ID" value="NZ_BSKO01000001.1"/>
</dbReference>
<protein>
    <submittedName>
        <fullName evidence="2">Uncharacterized protein</fullName>
    </submittedName>
</protein>
<name>A0ABQ5TQX9_9BACI</name>
<evidence type="ECO:0000313" key="3">
    <source>
        <dbReference type="Proteomes" id="UP001275436"/>
    </source>
</evidence>
<evidence type="ECO:0000313" key="2">
    <source>
        <dbReference type="EMBL" id="GLO68104.1"/>
    </source>
</evidence>
<gene>
    <name evidence="2" type="ORF">MACH08_38880</name>
</gene>
<reference evidence="2 3" key="1">
    <citation type="submission" date="2023-02" db="EMBL/GenBank/DDBJ databases">
        <title>Oceanobacillus kimchii IFOP_LL358 isolated form Alexandrium catenella lab strain.</title>
        <authorList>
            <person name="Gajardo G."/>
            <person name="Ueki S."/>
            <person name="Maruyama F."/>
        </authorList>
    </citation>
    <scope>NUCLEOTIDE SEQUENCE [LARGE SCALE GENOMIC DNA]</scope>
    <source>
        <strain evidence="2 3">IFOP_LL358</strain>
    </source>
</reference>
<dbReference type="PROSITE" id="PS51257">
    <property type="entry name" value="PROKAR_LIPOPROTEIN"/>
    <property type="match status" value="1"/>
</dbReference>
<dbReference type="Proteomes" id="UP001275436">
    <property type="component" value="Unassembled WGS sequence"/>
</dbReference>
<feature type="signal peptide" evidence="1">
    <location>
        <begin position="1"/>
        <end position="23"/>
    </location>
</feature>
<proteinExistence type="predicted"/>
<keyword evidence="3" id="KW-1185">Reference proteome</keyword>
<accession>A0ABQ5TQX9</accession>
<sequence>MRFFVNKLLLIGLLGLMLVGCSAATNTEESSEDTIEETVVETVEAIEEPEERSIVADEITTTFYPEVTRLRNLTEEDLEWYDIIMTRLNAIDDFSGDRETVYEIAEEYGEDPEELWFNWLEIVDAKWYGDNGNYAILPEANHKLTSEILEKNIVGENIEHISGGSKLNEENLTTSVYQKLHVDGEPYEIAYIIEHRDDFNIAEIIEFSINGEKIDF</sequence>
<feature type="chain" id="PRO_5047246409" evidence="1">
    <location>
        <begin position="24"/>
        <end position="216"/>
    </location>
</feature>
<keyword evidence="1" id="KW-0732">Signal</keyword>
<dbReference type="EMBL" id="BSKO01000001">
    <property type="protein sequence ID" value="GLO68104.1"/>
    <property type="molecule type" value="Genomic_DNA"/>
</dbReference>
<comment type="caution">
    <text evidence="2">The sequence shown here is derived from an EMBL/GenBank/DDBJ whole genome shotgun (WGS) entry which is preliminary data.</text>
</comment>
<organism evidence="2 3">
    <name type="scientific">Oceanobacillus kimchii</name>
    <dbReference type="NCBI Taxonomy" id="746691"/>
    <lineage>
        <taxon>Bacteria</taxon>
        <taxon>Bacillati</taxon>
        <taxon>Bacillota</taxon>
        <taxon>Bacilli</taxon>
        <taxon>Bacillales</taxon>
        <taxon>Bacillaceae</taxon>
        <taxon>Oceanobacillus</taxon>
    </lineage>
</organism>